<dbReference type="RefSeq" id="WP_028105304.1">
    <property type="nucleotide sequence ID" value="NZ_LVVL01000004.1"/>
</dbReference>
<gene>
    <name evidence="1" type="ORF">A3783_16385</name>
</gene>
<keyword evidence="2" id="KW-1185">Reference proteome</keyword>
<dbReference type="Proteomes" id="UP000078447">
    <property type="component" value="Unassembled WGS sequence"/>
</dbReference>
<evidence type="ECO:0000313" key="1">
    <source>
        <dbReference type="EMBL" id="OAN13873.1"/>
    </source>
</evidence>
<evidence type="ECO:0000313" key="2">
    <source>
        <dbReference type="Proteomes" id="UP000078447"/>
    </source>
</evidence>
<dbReference type="EMBL" id="LVVL01000004">
    <property type="protein sequence ID" value="OAN13873.1"/>
    <property type="molecule type" value="Genomic_DNA"/>
</dbReference>
<comment type="caution">
    <text evidence="1">The sequence shown here is derived from an EMBL/GenBank/DDBJ whole genome shotgun (WGS) entry which is preliminary data.</text>
</comment>
<accession>A0ABX2V7V8</accession>
<proteinExistence type="predicted"/>
<name>A0ABX2V7V8_9BACL</name>
<sequence>MNMNELGLPNDTHEAAYMMVVENEESAKMYLELQMYNYSFPDTKVLLAKVEQRNVMSKKNLEMMPMVPEFQEVAASAEKELEKTKLALSYTGHFESESK</sequence>
<organism evidence="1 2">
    <name type="scientific">Exiguobacterium undae</name>
    <dbReference type="NCBI Taxonomy" id="169177"/>
    <lineage>
        <taxon>Bacteria</taxon>
        <taxon>Bacillati</taxon>
        <taxon>Bacillota</taxon>
        <taxon>Bacilli</taxon>
        <taxon>Bacillales</taxon>
        <taxon>Bacillales Family XII. Incertae Sedis</taxon>
        <taxon>Exiguobacterium</taxon>
    </lineage>
</organism>
<protein>
    <submittedName>
        <fullName evidence="1">Uncharacterized protein</fullName>
    </submittedName>
</protein>
<reference evidence="1 2" key="1">
    <citation type="submission" date="2016-03" db="EMBL/GenBank/DDBJ databases">
        <authorList>
            <person name="Cho S.-Y."/>
            <person name="Lim S."/>
            <person name="Kim H."/>
            <person name="Soh E.H."/>
            <person name="Moon J.S."/>
        </authorList>
    </citation>
    <scope>NUCLEOTIDE SEQUENCE [LARGE SCALE GENOMIC DNA]</scope>
    <source>
        <strain evidence="1 2">KCTC 3810</strain>
    </source>
</reference>